<comment type="pathway">
    <text evidence="2">Metabolic intermediate biosynthesis; 5-phospho-alpha-D-ribose 1-diphosphate biosynthesis; 5-phospho-alpha-D-ribose 1-diphosphate from D-ribose 5-phosphate (route I): step 1/1.</text>
</comment>
<dbReference type="STRING" id="58919.A0A316Z7L7"/>
<evidence type="ECO:0000256" key="2">
    <source>
        <dbReference type="ARBA" id="ARBA00004996"/>
    </source>
</evidence>
<dbReference type="Gene3D" id="3.40.50.2020">
    <property type="match status" value="3"/>
</dbReference>
<dbReference type="InterPro" id="IPR005946">
    <property type="entry name" value="Rib-P_diPkinase"/>
</dbReference>
<organism evidence="15 16">
    <name type="scientific">Tilletiopsis washingtonensis</name>
    <dbReference type="NCBI Taxonomy" id="58919"/>
    <lineage>
        <taxon>Eukaryota</taxon>
        <taxon>Fungi</taxon>
        <taxon>Dikarya</taxon>
        <taxon>Basidiomycota</taxon>
        <taxon>Ustilaginomycotina</taxon>
        <taxon>Exobasidiomycetes</taxon>
        <taxon>Entylomatales</taxon>
        <taxon>Entylomatales incertae sedis</taxon>
        <taxon>Tilletiopsis</taxon>
    </lineage>
</organism>
<dbReference type="PANTHER" id="PTHR10210">
    <property type="entry name" value="RIBOSE-PHOSPHATE DIPHOSPHOKINASE FAMILY MEMBER"/>
    <property type="match status" value="1"/>
</dbReference>
<feature type="region of interest" description="Disordered" evidence="13">
    <location>
        <begin position="325"/>
        <end position="356"/>
    </location>
</feature>
<sequence>MPGVNSIKLLTGNSHPELAAMVADRLGIQPTPCVCKKFADQSIDVRIGSSVRDEDVFVLQTSNSPYVDPNDSLMELLIIISACRTASARRITAVIPCFPYSRHDKKDKSRAPITAKLVANMITVAGADHVITMDLHASQIQGFFDIPVDNLTSEPSVARWIRQCIPDYKNAIIVSPDAGGAKRATSLADLLGVDFALINRNRKREANKRLRAAAADAAGVSRTSSFSDLRSGLSTPMTGSFMVDPTAHADPASRIRAEAGLGGSHAFGQQLGVVNASLERLSPSDASEAATPRAGAAEHALAGHGATSTYSPVANGVSMNEAGEWVTTDEDGHRIVSGGSRGPSKERAGTSAVASDEAETKMEILVGDVDGKTAILVDDMVDTGRTLALAAKTLKEAGAKAVYAHISHGLLSGQSTALLRRLDLEKLVVTNTIPNLEKARDSNGKLEIMDVSAVIAESIRRTHNGESISLLFHEDASVLL</sequence>
<dbReference type="GO" id="GO:0005524">
    <property type="term" value="F:ATP binding"/>
    <property type="evidence" value="ECO:0007669"/>
    <property type="project" value="UniProtKB-KW"/>
</dbReference>
<dbReference type="GO" id="GO:0002189">
    <property type="term" value="C:ribose phosphate diphosphokinase complex"/>
    <property type="evidence" value="ECO:0007669"/>
    <property type="project" value="TreeGrafter"/>
</dbReference>
<reference evidence="15 16" key="1">
    <citation type="journal article" date="2018" name="Mol. Biol. Evol.">
        <title>Broad Genomic Sampling Reveals a Smut Pathogenic Ancestry of the Fungal Clade Ustilaginomycotina.</title>
        <authorList>
            <person name="Kijpornyongpan T."/>
            <person name="Mondo S.J."/>
            <person name="Barry K."/>
            <person name="Sandor L."/>
            <person name="Lee J."/>
            <person name="Lipzen A."/>
            <person name="Pangilinan J."/>
            <person name="LaButti K."/>
            <person name="Hainaut M."/>
            <person name="Henrissat B."/>
            <person name="Grigoriev I.V."/>
            <person name="Spatafora J.W."/>
            <person name="Aime M.C."/>
        </authorList>
    </citation>
    <scope>NUCLEOTIDE SEQUENCE [LARGE SCALE GENOMIC DNA]</scope>
    <source>
        <strain evidence="15 16">MCA 4186</strain>
    </source>
</reference>
<comment type="cofactor">
    <cofactor evidence="1">
        <name>Mg(2+)</name>
        <dbReference type="ChEBI" id="CHEBI:18420"/>
    </cofactor>
</comment>
<keyword evidence="6" id="KW-0479">Metal-binding</keyword>
<evidence type="ECO:0000256" key="10">
    <source>
        <dbReference type="ARBA" id="ARBA00022840"/>
    </source>
</evidence>
<dbReference type="GeneID" id="37270139"/>
<accession>A0A316Z7L7</accession>
<dbReference type="OrthoDB" id="413572at2759"/>
<evidence type="ECO:0000256" key="4">
    <source>
        <dbReference type="ARBA" id="ARBA00013247"/>
    </source>
</evidence>
<dbReference type="PROSITE" id="PS00114">
    <property type="entry name" value="PRPP_SYNTHASE"/>
    <property type="match status" value="1"/>
</dbReference>
<dbReference type="FunFam" id="3.40.50.2020:FF:000001">
    <property type="entry name" value="Ribose-phosphate pyrophosphokinase"/>
    <property type="match status" value="1"/>
</dbReference>
<evidence type="ECO:0000313" key="15">
    <source>
        <dbReference type="EMBL" id="PWN97777.1"/>
    </source>
</evidence>
<dbReference type="InterPro" id="IPR029099">
    <property type="entry name" value="Pribosyltran_N"/>
</dbReference>
<dbReference type="InterPro" id="IPR000842">
    <property type="entry name" value="PRib_PP_synth_CS"/>
</dbReference>
<dbReference type="Pfam" id="PF14572">
    <property type="entry name" value="Pribosyl_synth"/>
    <property type="match status" value="1"/>
</dbReference>
<keyword evidence="7" id="KW-0545">Nucleotide biosynthesis</keyword>
<dbReference type="GO" id="GO:0006164">
    <property type="term" value="P:purine nucleotide biosynthetic process"/>
    <property type="evidence" value="ECO:0007669"/>
    <property type="project" value="TreeGrafter"/>
</dbReference>
<dbReference type="GO" id="GO:0009156">
    <property type="term" value="P:ribonucleoside monophosphate biosynthetic process"/>
    <property type="evidence" value="ECO:0007669"/>
    <property type="project" value="InterPro"/>
</dbReference>
<dbReference type="RefSeq" id="XP_025598056.1">
    <property type="nucleotide sequence ID" value="XM_025742595.1"/>
</dbReference>
<evidence type="ECO:0000256" key="12">
    <source>
        <dbReference type="ARBA" id="ARBA00049535"/>
    </source>
</evidence>
<dbReference type="SUPFAM" id="SSF53271">
    <property type="entry name" value="PRTase-like"/>
    <property type="match status" value="1"/>
</dbReference>
<dbReference type="PANTHER" id="PTHR10210:SF46">
    <property type="entry name" value="RIBOSE-PHOSPHATE DIPHOSPHOKINASE"/>
    <property type="match status" value="1"/>
</dbReference>
<evidence type="ECO:0000256" key="6">
    <source>
        <dbReference type="ARBA" id="ARBA00022723"/>
    </source>
</evidence>
<feature type="domain" description="Ribose-phosphate pyrophosphokinase N-terminal" evidence="14">
    <location>
        <begin position="7"/>
        <end position="126"/>
    </location>
</feature>
<evidence type="ECO:0000256" key="3">
    <source>
        <dbReference type="ARBA" id="ARBA00006478"/>
    </source>
</evidence>
<dbReference type="InterPro" id="IPR029057">
    <property type="entry name" value="PRTase-like"/>
</dbReference>
<dbReference type="GO" id="GO:0016301">
    <property type="term" value="F:kinase activity"/>
    <property type="evidence" value="ECO:0007669"/>
    <property type="project" value="UniProtKB-KW"/>
</dbReference>
<keyword evidence="5" id="KW-0808">Transferase</keyword>
<evidence type="ECO:0000256" key="13">
    <source>
        <dbReference type="SAM" id="MobiDB-lite"/>
    </source>
</evidence>
<dbReference type="GO" id="GO:0000287">
    <property type="term" value="F:magnesium ion binding"/>
    <property type="evidence" value="ECO:0007669"/>
    <property type="project" value="InterPro"/>
</dbReference>
<keyword evidence="16" id="KW-1185">Reference proteome</keyword>
<comment type="catalytic activity">
    <reaction evidence="12">
        <text>D-ribose 5-phosphate + ATP = 5-phospho-alpha-D-ribose 1-diphosphate + AMP + H(+)</text>
        <dbReference type="Rhea" id="RHEA:15609"/>
        <dbReference type="ChEBI" id="CHEBI:15378"/>
        <dbReference type="ChEBI" id="CHEBI:30616"/>
        <dbReference type="ChEBI" id="CHEBI:58017"/>
        <dbReference type="ChEBI" id="CHEBI:78346"/>
        <dbReference type="ChEBI" id="CHEBI:456215"/>
        <dbReference type="EC" id="2.7.6.1"/>
    </reaction>
</comment>
<keyword evidence="9 15" id="KW-0418">Kinase</keyword>
<dbReference type="CDD" id="cd06223">
    <property type="entry name" value="PRTases_typeI"/>
    <property type="match status" value="2"/>
</dbReference>
<keyword evidence="10" id="KW-0067">ATP-binding</keyword>
<dbReference type="Pfam" id="PF13793">
    <property type="entry name" value="Pribosyltran_N"/>
    <property type="match status" value="1"/>
</dbReference>
<evidence type="ECO:0000313" key="16">
    <source>
        <dbReference type="Proteomes" id="UP000245946"/>
    </source>
</evidence>
<gene>
    <name evidence="15" type="ORF">FA09DRAFT_330416</name>
</gene>
<keyword evidence="8" id="KW-0547">Nucleotide-binding</keyword>
<dbReference type="NCBIfam" id="TIGR01251">
    <property type="entry name" value="ribP_PPkin"/>
    <property type="match status" value="1"/>
</dbReference>
<evidence type="ECO:0000256" key="11">
    <source>
        <dbReference type="ARBA" id="ARBA00022842"/>
    </source>
</evidence>
<dbReference type="AlphaFoldDB" id="A0A316Z7L7"/>
<dbReference type="GO" id="GO:0005737">
    <property type="term" value="C:cytoplasm"/>
    <property type="evidence" value="ECO:0007669"/>
    <property type="project" value="TreeGrafter"/>
</dbReference>
<protein>
    <recommendedName>
        <fullName evidence="4">ribose-phosphate diphosphokinase</fullName>
        <ecNumber evidence="4">2.7.6.1</ecNumber>
    </recommendedName>
</protein>
<dbReference type="Proteomes" id="UP000245946">
    <property type="component" value="Unassembled WGS sequence"/>
</dbReference>
<evidence type="ECO:0000256" key="8">
    <source>
        <dbReference type="ARBA" id="ARBA00022741"/>
    </source>
</evidence>
<dbReference type="GO" id="GO:0006015">
    <property type="term" value="P:5-phosphoribose 1-diphosphate biosynthetic process"/>
    <property type="evidence" value="ECO:0007669"/>
    <property type="project" value="TreeGrafter"/>
</dbReference>
<evidence type="ECO:0000256" key="7">
    <source>
        <dbReference type="ARBA" id="ARBA00022727"/>
    </source>
</evidence>
<dbReference type="InterPro" id="IPR000836">
    <property type="entry name" value="PRTase_dom"/>
</dbReference>
<evidence type="ECO:0000259" key="14">
    <source>
        <dbReference type="Pfam" id="PF13793"/>
    </source>
</evidence>
<evidence type="ECO:0000256" key="5">
    <source>
        <dbReference type="ARBA" id="ARBA00022679"/>
    </source>
</evidence>
<dbReference type="EMBL" id="KZ819294">
    <property type="protein sequence ID" value="PWN97777.1"/>
    <property type="molecule type" value="Genomic_DNA"/>
</dbReference>
<evidence type="ECO:0000256" key="1">
    <source>
        <dbReference type="ARBA" id="ARBA00001946"/>
    </source>
</evidence>
<proteinExistence type="inferred from homology"/>
<evidence type="ECO:0000256" key="9">
    <source>
        <dbReference type="ARBA" id="ARBA00022777"/>
    </source>
</evidence>
<comment type="similarity">
    <text evidence="3">Belongs to the ribose-phosphate pyrophosphokinase family.</text>
</comment>
<keyword evidence="11" id="KW-0460">Magnesium</keyword>
<dbReference type="EC" id="2.7.6.1" evidence="4"/>
<dbReference type="SMART" id="SM01400">
    <property type="entry name" value="Pribosyltran_N"/>
    <property type="match status" value="1"/>
</dbReference>
<dbReference type="GO" id="GO:0004749">
    <property type="term" value="F:ribose phosphate diphosphokinase activity"/>
    <property type="evidence" value="ECO:0007669"/>
    <property type="project" value="UniProtKB-EC"/>
</dbReference>
<name>A0A316Z7L7_9BASI</name>